<dbReference type="STRING" id="519424.AZF04_01900"/>
<dbReference type="EMBL" id="LTAO01000001">
    <property type="protein sequence ID" value="KYG35113.1"/>
    <property type="molecule type" value="Genomic_DNA"/>
</dbReference>
<gene>
    <name evidence="2" type="ORF">AZF04_01900</name>
</gene>
<proteinExistence type="inferred from homology"/>
<dbReference type="RefSeq" id="WP_045486451.1">
    <property type="nucleotide sequence ID" value="NZ_LTAO01000001.1"/>
</dbReference>
<evidence type="ECO:0000256" key="1">
    <source>
        <dbReference type="HAMAP-Rule" id="MF_00829"/>
    </source>
</evidence>
<dbReference type="AlphaFoldDB" id="A0A161PM75"/>
<protein>
    <recommendedName>
        <fullName evidence="1">UPF0435 protein AZF04_01900</fullName>
    </recommendedName>
</protein>
<comment type="similarity">
    <text evidence="1">Belongs to the UPF0435 family.</text>
</comment>
<comment type="caution">
    <text evidence="2">The sequence shown here is derived from an EMBL/GenBank/DDBJ whole genome shotgun (WGS) entry which is preliminary data.</text>
</comment>
<name>A0A161PM75_9BACI</name>
<dbReference type="InterPro" id="IPR009507">
    <property type="entry name" value="UPF0435"/>
</dbReference>
<dbReference type="HAMAP" id="MF_00829">
    <property type="entry name" value="UPF0435"/>
    <property type="match status" value="1"/>
</dbReference>
<organism evidence="2 3">
    <name type="scientific">Alkalihalobacillus trypoxylicola</name>
    <dbReference type="NCBI Taxonomy" id="519424"/>
    <lineage>
        <taxon>Bacteria</taxon>
        <taxon>Bacillati</taxon>
        <taxon>Bacillota</taxon>
        <taxon>Bacilli</taxon>
        <taxon>Bacillales</taxon>
        <taxon>Bacillaceae</taxon>
        <taxon>Alkalihalobacillus</taxon>
    </lineage>
</organism>
<dbReference type="OrthoDB" id="2361695at2"/>
<dbReference type="Proteomes" id="UP000075806">
    <property type="component" value="Unassembled WGS sequence"/>
</dbReference>
<accession>A0A161PM75</accession>
<evidence type="ECO:0000313" key="2">
    <source>
        <dbReference type="EMBL" id="KYG35113.1"/>
    </source>
</evidence>
<sequence length="74" mass="8424">MDLSVNSRENIEYMIEAIKDKLQFVNAGAINAKNFNTDKYEELVEIYEMIMKKSAFSVSELDAIASELGDLRSK</sequence>
<keyword evidence="3" id="KW-1185">Reference proteome</keyword>
<dbReference type="Pfam" id="PF06569">
    <property type="entry name" value="DUF1128"/>
    <property type="match status" value="1"/>
</dbReference>
<reference evidence="2" key="1">
    <citation type="submission" date="2016-02" db="EMBL/GenBank/DDBJ databases">
        <title>Genome sequence of Bacillus trypoxylicola KCTC 13244(T).</title>
        <authorList>
            <person name="Jeong H."/>
            <person name="Park S.-H."/>
            <person name="Choi S.-K."/>
        </authorList>
    </citation>
    <scope>NUCLEOTIDE SEQUENCE [LARGE SCALE GENOMIC DNA]</scope>
    <source>
        <strain evidence="2">KCTC 13244</strain>
    </source>
</reference>
<evidence type="ECO:0000313" key="3">
    <source>
        <dbReference type="Proteomes" id="UP000075806"/>
    </source>
</evidence>